<dbReference type="GO" id="GO:0016020">
    <property type="term" value="C:membrane"/>
    <property type="evidence" value="ECO:0007669"/>
    <property type="project" value="UniProtKB-SubCell"/>
</dbReference>
<evidence type="ECO:0000256" key="2">
    <source>
        <dbReference type="ARBA" id="ARBA00006666"/>
    </source>
</evidence>
<reference evidence="17" key="1">
    <citation type="submission" date="2025-08" db="UniProtKB">
        <authorList>
            <consortium name="Ensembl"/>
        </authorList>
    </citation>
    <scope>IDENTIFICATION</scope>
</reference>
<organism evidence="17 18">
    <name type="scientific">Sus scrofa</name>
    <name type="common">Pig</name>
    <dbReference type="NCBI Taxonomy" id="9823"/>
    <lineage>
        <taxon>Eukaryota</taxon>
        <taxon>Metazoa</taxon>
        <taxon>Chordata</taxon>
        <taxon>Craniata</taxon>
        <taxon>Vertebrata</taxon>
        <taxon>Euteleostomi</taxon>
        <taxon>Mammalia</taxon>
        <taxon>Eutheria</taxon>
        <taxon>Laurasiatheria</taxon>
        <taxon>Artiodactyla</taxon>
        <taxon>Suina</taxon>
        <taxon>Suidae</taxon>
        <taxon>Sus</taxon>
    </lineage>
</organism>
<dbReference type="Gene3D" id="1.10.287.70">
    <property type="match status" value="1"/>
</dbReference>
<evidence type="ECO:0000256" key="1">
    <source>
        <dbReference type="ARBA" id="ARBA00004141"/>
    </source>
</evidence>
<dbReference type="PANTHER" id="PTHR11003">
    <property type="entry name" value="POTASSIUM CHANNEL, SUBFAMILY K"/>
    <property type="match status" value="1"/>
</dbReference>
<comment type="similarity">
    <text evidence="2 12">Belongs to the two pore domain potassium channel (TC 1.A.1.8) family.</text>
</comment>
<evidence type="ECO:0000256" key="12">
    <source>
        <dbReference type="RuleBase" id="RU003857"/>
    </source>
</evidence>
<feature type="transmembrane region" description="Helical" evidence="14">
    <location>
        <begin position="246"/>
        <end position="266"/>
    </location>
</feature>
<evidence type="ECO:0000256" key="5">
    <source>
        <dbReference type="ARBA" id="ARBA00022692"/>
    </source>
</evidence>
<evidence type="ECO:0000256" key="13">
    <source>
        <dbReference type="SAM" id="MobiDB-lite"/>
    </source>
</evidence>
<feature type="signal peptide" evidence="15">
    <location>
        <begin position="1"/>
        <end position="20"/>
    </location>
</feature>
<evidence type="ECO:0000313" key="17">
    <source>
        <dbReference type="Ensembl" id="ENSSSCP00055002298.1"/>
    </source>
</evidence>
<feature type="region of interest" description="Disordered" evidence="13">
    <location>
        <begin position="344"/>
        <end position="393"/>
    </location>
</feature>
<evidence type="ECO:0000256" key="9">
    <source>
        <dbReference type="ARBA" id="ARBA00023065"/>
    </source>
</evidence>
<feature type="transmembrane region" description="Helical" evidence="14">
    <location>
        <begin position="213"/>
        <end position="234"/>
    </location>
</feature>
<dbReference type="PRINTS" id="PR01095">
    <property type="entry name" value="TASKCHANNEL"/>
</dbReference>
<dbReference type="Ensembl" id="ENSSSCT00055003063.1">
    <property type="protein sequence ID" value="ENSSSCP00055002298.1"/>
    <property type="gene ID" value="ENSSSCG00055001684.1"/>
</dbReference>
<evidence type="ECO:0000256" key="14">
    <source>
        <dbReference type="SAM" id="Phobius"/>
    </source>
</evidence>
<feature type="domain" description="Potassium channel" evidence="16">
    <location>
        <begin position="149"/>
        <end position="186"/>
    </location>
</feature>
<evidence type="ECO:0000256" key="10">
    <source>
        <dbReference type="ARBA" id="ARBA00023136"/>
    </source>
</evidence>
<dbReference type="GO" id="GO:0005267">
    <property type="term" value="F:potassium channel activity"/>
    <property type="evidence" value="ECO:0007669"/>
    <property type="project" value="UniProtKB-KW"/>
</dbReference>
<protein>
    <recommendedName>
        <fullName evidence="16">Potassium channel domain-containing protein</fullName>
    </recommendedName>
</protein>
<evidence type="ECO:0000256" key="4">
    <source>
        <dbReference type="ARBA" id="ARBA00022538"/>
    </source>
</evidence>
<keyword evidence="6" id="KW-0631">Potassium channel</keyword>
<keyword evidence="9 12" id="KW-0406">Ion transport</keyword>
<dbReference type="Pfam" id="PF07885">
    <property type="entry name" value="Ion_trans_2"/>
    <property type="match status" value="2"/>
</dbReference>
<name>A0A8D1PBY4_PIG</name>
<feature type="transmembrane region" description="Helical" evidence="14">
    <location>
        <begin position="165"/>
        <end position="182"/>
    </location>
</feature>
<evidence type="ECO:0000256" key="11">
    <source>
        <dbReference type="ARBA" id="ARBA00023303"/>
    </source>
</evidence>
<dbReference type="SUPFAM" id="SSF81324">
    <property type="entry name" value="Voltage-gated potassium channels"/>
    <property type="match status" value="2"/>
</dbReference>
<keyword evidence="7" id="KW-0630">Potassium</keyword>
<accession>A0A8D1PBY4</accession>
<keyword evidence="11 12" id="KW-0407">Ion channel</keyword>
<keyword evidence="10 14" id="KW-0472">Membrane</keyword>
<evidence type="ECO:0000256" key="7">
    <source>
        <dbReference type="ARBA" id="ARBA00022958"/>
    </source>
</evidence>
<dbReference type="AlphaFoldDB" id="A0A8D1PBY4"/>
<dbReference type="Proteomes" id="UP000694724">
    <property type="component" value="Unplaced"/>
</dbReference>
<keyword evidence="4" id="KW-0633">Potassium transport</keyword>
<evidence type="ECO:0000313" key="18">
    <source>
        <dbReference type="Proteomes" id="UP000694724"/>
    </source>
</evidence>
<keyword evidence="15" id="KW-0732">Signal</keyword>
<dbReference type="PANTHER" id="PTHR11003:SF30">
    <property type="entry name" value="POTASSIUM CHANNEL SUBFAMILY K MEMBER 4"/>
    <property type="match status" value="1"/>
</dbReference>
<feature type="transmembrane region" description="Helical" evidence="14">
    <location>
        <begin position="278"/>
        <end position="301"/>
    </location>
</feature>
<evidence type="ECO:0000256" key="3">
    <source>
        <dbReference type="ARBA" id="ARBA00022448"/>
    </source>
</evidence>
<evidence type="ECO:0000259" key="16">
    <source>
        <dbReference type="Pfam" id="PF07885"/>
    </source>
</evidence>
<proteinExistence type="inferred from homology"/>
<feature type="domain" description="Potassium channel" evidence="16">
    <location>
        <begin position="224"/>
        <end position="302"/>
    </location>
</feature>
<sequence>MRSTTLLALLALVLLYLVSGALVFQALEQPHEQQAQRELGEVREKFLRAHPCVSDQDLGLFIKEVADALGEGANPDTNSTSNSNHSAWDLGSAFFFSGTIITTIGGGGDWACVGGGVTGLPHGGRHRGRWRWGRCQAALRRAALPLCPGYGNAALRTDAGRLFCIFYALVGIPLFGILLAGVGDRLGSSLRRGIGHIEAVFLKWHVPPELVRILSAVLFLLIGCLLFVLTPTFIFCYVEGWSKLEAIYFVVVTLTTVGFGDYVAGASPNQNSAAYQPLVWFWILLGLAYFASVLTTIGNWLRVVSRRTRAEVGAPPAAALRLRFGAAVLYPSGRLTSLPPFQMGSPPRQGLREPQCAPAENKGINSNRFAGAPSPHSGIRLPDLASKDEGSPVTCAFQRSCK</sequence>
<comment type="subcellular location">
    <subcellularLocation>
        <location evidence="1">Membrane</location>
        <topology evidence="1">Multi-pass membrane protein</topology>
    </subcellularLocation>
</comment>
<evidence type="ECO:0000256" key="6">
    <source>
        <dbReference type="ARBA" id="ARBA00022826"/>
    </source>
</evidence>
<keyword evidence="5 12" id="KW-0812">Transmembrane</keyword>
<feature type="chain" id="PRO_5034312826" description="Potassium channel domain-containing protein" evidence="15">
    <location>
        <begin position="21"/>
        <end position="402"/>
    </location>
</feature>
<evidence type="ECO:0000256" key="8">
    <source>
        <dbReference type="ARBA" id="ARBA00022989"/>
    </source>
</evidence>
<dbReference type="InterPro" id="IPR003092">
    <property type="entry name" value="2pore_dom_K_chnl_TASK"/>
</dbReference>
<keyword evidence="8 14" id="KW-1133">Transmembrane helix</keyword>
<dbReference type="InterPro" id="IPR003280">
    <property type="entry name" value="2pore_dom_K_chnl"/>
</dbReference>
<keyword evidence="3 12" id="KW-0813">Transport</keyword>
<evidence type="ECO:0000256" key="15">
    <source>
        <dbReference type="SAM" id="SignalP"/>
    </source>
</evidence>
<dbReference type="InterPro" id="IPR013099">
    <property type="entry name" value="K_chnl_dom"/>
</dbReference>
<dbReference type="PRINTS" id="PR01333">
    <property type="entry name" value="2POREKCHANEL"/>
</dbReference>